<dbReference type="PROSITE" id="PS01360">
    <property type="entry name" value="ZF_MYND_1"/>
    <property type="match status" value="1"/>
</dbReference>
<feature type="region of interest" description="Disordered" evidence="5">
    <location>
        <begin position="1"/>
        <end position="29"/>
    </location>
</feature>
<evidence type="ECO:0000256" key="1">
    <source>
        <dbReference type="ARBA" id="ARBA00022723"/>
    </source>
</evidence>
<dbReference type="PROSITE" id="PS50865">
    <property type="entry name" value="ZF_MYND_2"/>
    <property type="match status" value="1"/>
</dbReference>
<dbReference type="InterPro" id="IPR016024">
    <property type="entry name" value="ARM-type_fold"/>
</dbReference>
<dbReference type="SUPFAM" id="SSF144232">
    <property type="entry name" value="HIT/MYND zinc finger-like"/>
    <property type="match status" value="1"/>
</dbReference>
<dbReference type="HOGENOM" id="CLU_010273_0_0_1"/>
<evidence type="ECO:0000256" key="3">
    <source>
        <dbReference type="ARBA" id="ARBA00022833"/>
    </source>
</evidence>
<dbReference type="EMBL" id="KN832984">
    <property type="protein sequence ID" value="KIM85595.1"/>
    <property type="molecule type" value="Genomic_DNA"/>
</dbReference>
<keyword evidence="3" id="KW-0862">Zinc</keyword>
<evidence type="ECO:0000256" key="4">
    <source>
        <dbReference type="PROSITE-ProRule" id="PRU00134"/>
    </source>
</evidence>
<gene>
    <name evidence="7" type="ORF">PILCRDRAFT_816801</name>
</gene>
<dbReference type="GO" id="GO:0008270">
    <property type="term" value="F:zinc ion binding"/>
    <property type="evidence" value="ECO:0007669"/>
    <property type="project" value="UniProtKB-KW"/>
</dbReference>
<proteinExistence type="predicted"/>
<dbReference type="AlphaFoldDB" id="A0A0C3FP31"/>
<keyword evidence="1" id="KW-0479">Metal-binding</keyword>
<organism evidence="7 8">
    <name type="scientific">Piloderma croceum (strain F 1598)</name>
    <dbReference type="NCBI Taxonomy" id="765440"/>
    <lineage>
        <taxon>Eukaryota</taxon>
        <taxon>Fungi</taxon>
        <taxon>Dikarya</taxon>
        <taxon>Basidiomycota</taxon>
        <taxon>Agaricomycotina</taxon>
        <taxon>Agaricomycetes</taxon>
        <taxon>Agaricomycetidae</taxon>
        <taxon>Atheliales</taxon>
        <taxon>Atheliaceae</taxon>
        <taxon>Piloderma</taxon>
    </lineage>
</organism>
<dbReference type="STRING" id="765440.A0A0C3FP31"/>
<evidence type="ECO:0000256" key="5">
    <source>
        <dbReference type="SAM" id="MobiDB-lite"/>
    </source>
</evidence>
<dbReference type="Gene3D" id="1.25.10.10">
    <property type="entry name" value="Leucine-rich Repeat Variant"/>
    <property type="match status" value="1"/>
</dbReference>
<feature type="compositionally biased region" description="Polar residues" evidence="5">
    <location>
        <begin position="733"/>
        <end position="748"/>
    </location>
</feature>
<feature type="domain" description="MYND-type" evidence="6">
    <location>
        <begin position="659"/>
        <end position="697"/>
    </location>
</feature>
<dbReference type="InterPro" id="IPR011989">
    <property type="entry name" value="ARM-like"/>
</dbReference>
<dbReference type="Gene3D" id="6.10.140.2220">
    <property type="match status" value="1"/>
</dbReference>
<dbReference type="Pfam" id="PF01753">
    <property type="entry name" value="zf-MYND"/>
    <property type="match status" value="1"/>
</dbReference>
<reference evidence="8" key="2">
    <citation type="submission" date="2015-01" db="EMBL/GenBank/DDBJ databases">
        <title>Evolutionary Origins and Diversification of the Mycorrhizal Mutualists.</title>
        <authorList>
            <consortium name="DOE Joint Genome Institute"/>
            <consortium name="Mycorrhizal Genomics Consortium"/>
            <person name="Kohler A."/>
            <person name="Kuo A."/>
            <person name="Nagy L.G."/>
            <person name="Floudas D."/>
            <person name="Copeland A."/>
            <person name="Barry K.W."/>
            <person name="Cichocki N."/>
            <person name="Veneault-Fourrey C."/>
            <person name="LaButti K."/>
            <person name="Lindquist E.A."/>
            <person name="Lipzen A."/>
            <person name="Lundell T."/>
            <person name="Morin E."/>
            <person name="Murat C."/>
            <person name="Riley R."/>
            <person name="Ohm R."/>
            <person name="Sun H."/>
            <person name="Tunlid A."/>
            <person name="Henrissat B."/>
            <person name="Grigoriev I.V."/>
            <person name="Hibbett D.S."/>
            <person name="Martin F."/>
        </authorList>
    </citation>
    <scope>NUCLEOTIDE SEQUENCE [LARGE SCALE GENOMIC DNA]</scope>
    <source>
        <strain evidence="8">F 1598</strain>
    </source>
</reference>
<dbReference type="Proteomes" id="UP000054166">
    <property type="component" value="Unassembled WGS sequence"/>
</dbReference>
<accession>A0A0C3FP31</accession>
<keyword evidence="2 4" id="KW-0863">Zinc-finger</keyword>
<feature type="compositionally biased region" description="Basic residues" evidence="5">
    <location>
        <begin position="1"/>
        <end position="14"/>
    </location>
</feature>
<sequence>MPGPRGKGKSKSKAKAPPFPGPSTESDPFVGNIDGVEGWNAIVAMFCDHLNLPNLTTRNGLKKIHRDFDGINRRLERLYDKNATNEKIVGGVIGIYAKMCADSILRDKLFKAGFLTRLMPLLDMPMCLHLALRALSNVTHHGGKEARAEIARYTPVLVKVIEDHPDDAKAAELVVATMSHAVDAVTGSGEDQPDLNLLRNLDIPGILKLFVEAMHRPDASRYLINHALDFFAGSTLHCYKECKAYTPVLTCLVASLRSKDLTTRCASLGGLIRLHHHEAEAEPRHYDPQKAIAACQRGYPDHLVDILMNYGFTRGDVVVTLKTTADNQEAFMKCAQDHDLYRLGLSLAQFILRTEFSVAKGTFQTQNPRTGAMENPDIGLPFTWWDDALPFCAKAIRERGKADEEDLADILDIKYLISKGRVPDAITHAKSAIARNPNNAYFYYAITLGKDGTAGLRAAKKGLKCKKTTPFVRFALLHRAVVHAGDMGIIILQTAVAGGNKWEEGVAFLTSAMDDAKMYVEEAPPDSRHMKNMLYWYILLTLAINGPVISKDLRELQDTLMKLKFADDFSIFIGNTPPRTELRLAQQTVVSLYAAAINEWGDVISRFDNLATREEPLISHEKAEDDLAAWLDDMDGGHHHTETFSHPVLNNNHVALYRCSWCGNPSAVLRKCSGCEKTRYCDSSCQKSHWGVHKTICKTVASSAATVFSNGSVGSPSAVASSSATPSASATSTQVQPSGSGYSLAQLD</sequence>
<keyword evidence="8" id="KW-1185">Reference proteome</keyword>
<dbReference type="OrthoDB" id="341421at2759"/>
<dbReference type="SUPFAM" id="SSF48371">
    <property type="entry name" value="ARM repeat"/>
    <property type="match status" value="1"/>
</dbReference>
<feature type="compositionally biased region" description="Low complexity" evidence="5">
    <location>
        <begin position="715"/>
        <end position="732"/>
    </location>
</feature>
<reference evidence="7 8" key="1">
    <citation type="submission" date="2014-04" db="EMBL/GenBank/DDBJ databases">
        <authorList>
            <consortium name="DOE Joint Genome Institute"/>
            <person name="Kuo A."/>
            <person name="Tarkka M."/>
            <person name="Buscot F."/>
            <person name="Kohler A."/>
            <person name="Nagy L.G."/>
            <person name="Floudas D."/>
            <person name="Copeland A."/>
            <person name="Barry K.W."/>
            <person name="Cichocki N."/>
            <person name="Veneault-Fourrey C."/>
            <person name="LaButti K."/>
            <person name="Lindquist E.A."/>
            <person name="Lipzen A."/>
            <person name="Lundell T."/>
            <person name="Morin E."/>
            <person name="Murat C."/>
            <person name="Sun H."/>
            <person name="Tunlid A."/>
            <person name="Henrissat B."/>
            <person name="Grigoriev I.V."/>
            <person name="Hibbett D.S."/>
            <person name="Martin F."/>
            <person name="Nordberg H.P."/>
            <person name="Cantor M.N."/>
            <person name="Hua S.X."/>
        </authorList>
    </citation>
    <scope>NUCLEOTIDE SEQUENCE [LARGE SCALE GENOMIC DNA]</scope>
    <source>
        <strain evidence="7 8">F 1598</strain>
    </source>
</reference>
<protein>
    <recommendedName>
        <fullName evidence="6">MYND-type domain-containing protein</fullName>
    </recommendedName>
</protein>
<evidence type="ECO:0000313" key="8">
    <source>
        <dbReference type="Proteomes" id="UP000054166"/>
    </source>
</evidence>
<name>A0A0C3FP31_PILCF</name>
<feature type="region of interest" description="Disordered" evidence="5">
    <location>
        <begin position="715"/>
        <end position="748"/>
    </location>
</feature>
<dbReference type="InParanoid" id="A0A0C3FP31"/>
<evidence type="ECO:0000259" key="6">
    <source>
        <dbReference type="PROSITE" id="PS50865"/>
    </source>
</evidence>
<evidence type="ECO:0000313" key="7">
    <source>
        <dbReference type="EMBL" id="KIM85595.1"/>
    </source>
</evidence>
<evidence type="ECO:0000256" key="2">
    <source>
        <dbReference type="ARBA" id="ARBA00022771"/>
    </source>
</evidence>
<dbReference type="InterPro" id="IPR002893">
    <property type="entry name" value="Znf_MYND"/>
</dbReference>